<proteinExistence type="predicted"/>
<dbReference type="Pfam" id="PF05635">
    <property type="entry name" value="23S_rRNA_IVP"/>
    <property type="match status" value="1"/>
</dbReference>
<dbReference type="RefSeq" id="WP_096564977.1">
    <property type="nucleotide sequence ID" value="NZ_JAQMTI010000061.1"/>
</dbReference>
<sequence>MLKVTNTNANVNIKTNNHITITDRTKQFAIRIIKACYFLDEKSGVYRTISKQLLCSGTSIGANVRESQSAQSDKDFIHKLEIALKEARETQYWLEILIESELVSKPKFTSLLQEANEIGKILVASTKKLKEK</sequence>
<dbReference type="InterPro" id="IPR012657">
    <property type="entry name" value="23S_rRNA-intervening_sequence"/>
</dbReference>
<dbReference type="PIRSF" id="PIRSF035652">
    <property type="entry name" value="CHP02436"/>
    <property type="match status" value="1"/>
</dbReference>
<organism evidence="1 2">
    <name type="scientific">Sphaerospermopsis kisseleviana CS-549</name>
    <dbReference type="NCBI Taxonomy" id="3021783"/>
    <lineage>
        <taxon>Bacteria</taxon>
        <taxon>Bacillati</taxon>
        <taxon>Cyanobacteriota</taxon>
        <taxon>Cyanophyceae</taxon>
        <taxon>Nostocales</taxon>
        <taxon>Aphanizomenonaceae</taxon>
        <taxon>Sphaerospermopsis</taxon>
        <taxon>Sphaerospermopsis kisseleviana</taxon>
    </lineage>
</organism>
<dbReference type="InterPro" id="IPR036583">
    <property type="entry name" value="23S_rRNA_IVS_sf"/>
</dbReference>
<dbReference type="Gene3D" id="1.20.1440.60">
    <property type="entry name" value="23S rRNA-intervening sequence"/>
    <property type="match status" value="1"/>
</dbReference>
<reference evidence="1 2" key="1">
    <citation type="submission" date="2023-01" db="EMBL/GenBank/DDBJ databases">
        <title>Genomes from the Australian National Cyanobacteria Reference Collection.</title>
        <authorList>
            <person name="Willis A."/>
            <person name="Lee E.M.F."/>
        </authorList>
    </citation>
    <scope>NUCLEOTIDE SEQUENCE [LARGE SCALE GENOMIC DNA]</scope>
    <source>
        <strain evidence="1 2">CS-549</strain>
    </source>
</reference>
<dbReference type="Proteomes" id="UP001211711">
    <property type="component" value="Unassembled WGS sequence"/>
</dbReference>
<accession>A0ABT4ZMF1</accession>
<gene>
    <name evidence="1" type="ORF">PN497_04210</name>
</gene>
<dbReference type="NCBIfam" id="TIGR02436">
    <property type="entry name" value="four helix bundle protein"/>
    <property type="match status" value="1"/>
</dbReference>
<name>A0ABT4ZMF1_9CYAN</name>
<evidence type="ECO:0000313" key="2">
    <source>
        <dbReference type="Proteomes" id="UP001211711"/>
    </source>
</evidence>
<dbReference type="PANTHER" id="PTHR38471">
    <property type="entry name" value="FOUR HELIX BUNDLE PROTEIN"/>
    <property type="match status" value="1"/>
</dbReference>
<dbReference type="SUPFAM" id="SSF158446">
    <property type="entry name" value="IVS-encoded protein-like"/>
    <property type="match status" value="1"/>
</dbReference>
<comment type="caution">
    <text evidence="1">The sequence shown here is derived from an EMBL/GenBank/DDBJ whole genome shotgun (WGS) entry which is preliminary data.</text>
</comment>
<dbReference type="PANTHER" id="PTHR38471:SF2">
    <property type="entry name" value="FOUR HELIX BUNDLE PROTEIN"/>
    <property type="match status" value="1"/>
</dbReference>
<keyword evidence="2" id="KW-1185">Reference proteome</keyword>
<protein>
    <submittedName>
        <fullName evidence="1">Four helix bundle protein</fullName>
    </submittedName>
</protein>
<evidence type="ECO:0000313" key="1">
    <source>
        <dbReference type="EMBL" id="MDB9440568.1"/>
    </source>
</evidence>
<dbReference type="EMBL" id="JAQMTI010000061">
    <property type="protein sequence ID" value="MDB9440568.1"/>
    <property type="molecule type" value="Genomic_DNA"/>
</dbReference>